<evidence type="ECO:0000259" key="4">
    <source>
        <dbReference type="PROSITE" id="PS51755"/>
    </source>
</evidence>
<reference evidence="6" key="1">
    <citation type="journal article" date="2019" name="Int. J. Syst. Evol. Microbiol.">
        <title>The Global Catalogue of Microorganisms (GCM) 10K type strain sequencing project: providing services to taxonomists for standard genome sequencing and annotation.</title>
        <authorList>
            <consortium name="The Broad Institute Genomics Platform"/>
            <consortium name="The Broad Institute Genome Sequencing Center for Infectious Disease"/>
            <person name="Wu L."/>
            <person name="Ma J."/>
        </authorList>
    </citation>
    <scope>NUCLEOTIDE SEQUENCE [LARGE SCALE GENOMIC DNA]</scope>
    <source>
        <strain evidence="6">KCTC 42423</strain>
    </source>
</reference>
<dbReference type="Proteomes" id="UP001597459">
    <property type="component" value="Unassembled WGS sequence"/>
</dbReference>
<feature type="domain" description="OmpR/PhoB-type" evidence="4">
    <location>
        <begin position="167"/>
        <end position="264"/>
    </location>
</feature>
<name>A0ABW5N8T4_9FLAO</name>
<keyword evidence="3" id="KW-0472">Membrane</keyword>
<dbReference type="SMART" id="SM00862">
    <property type="entry name" value="Trans_reg_C"/>
    <property type="match status" value="1"/>
</dbReference>
<sequence>MARSKEPSYFSEIVKVALRDVGNQLLLSDKDSISLISPIIQINEHTYELSFEADISIVPDTLVANIRHSFEKLELPERYIVEVINCSNREVSYSYRVMMSQEESIIPCLGRRLPYNCYRIRILFIEETAVLGGDNVLVWASLCLISIAGIGFLYVAKKKNRKNNEASEQIRIGKYSFYPDKNFLEKEGRRISLTTKERELMQLFSQHQNETIKREVLVKEVWEDQGVIVGRSLDAFISRLRKKLQDDPSVNIINIHGVGYKLEVL</sequence>
<dbReference type="CDD" id="cd00383">
    <property type="entry name" value="trans_reg_C"/>
    <property type="match status" value="1"/>
</dbReference>
<dbReference type="InterPro" id="IPR036388">
    <property type="entry name" value="WH-like_DNA-bd_sf"/>
</dbReference>
<keyword evidence="6" id="KW-1185">Reference proteome</keyword>
<dbReference type="PROSITE" id="PS51755">
    <property type="entry name" value="OMPR_PHOB"/>
    <property type="match status" value="1"/>
</dbReference>
<evidence type="ECO:0000256" key="2">
    <source>
        <dbReference type="PROSITE-ProRule" id="PRU01091"/>
    </source>
</evidence>
<dbReference type="SUPFAM" id="SSF46894">
    <property type="entry name" value="C-terminal effector domain of the bipartite response regulators"/>
    <property type="match status" value="1"/>
</dbReference>
<dbReference type="InterPro" id="IPR001867">
    <property type="entry name" value="OmpR/PhoB-type_DNA-bd"/>
</dbReference>
<organism evidence="5 6">
    <name type="scientific">Aquimarina hainanensis</name>
    <dbReference type="NCBI Taxonomy" id="1578017"/>
    <lineage>
        <taxon>Bacteria</taxon>
        <taxon>Pseudomonadati</taxon>
        <taxon>Bacteroidota</taxon>
        <taxon>Flavobacteriia</taxon>
        <taxon>Flavobacteriales</taxon>
        <taxon>Flavobacteriaceae</taxon>
        <taxon>Aquimarina</taxon>
    </lineage>
</organism>
<keyword evidence="3" id="KW-0812">Transmembrane</keyword>
<accession>A0ABW5N8T4</accession>
<dbReference type="Pfam" id="PF00486">
    <property type="entry name" value="Trans_reg_C"/>
    <property type="match status" value="1"/>
</dbReference>
<feature type="DNA-binding region" description="OmpR/PhoB-type" evidence="2">
    <location>
        <begin position="167"/>
        <end position="264"/>
    </location>
</feature>
<proteinExistence type="predicted"/>
<keyword evidence="3" id="KW-1133">Transmembrane helix</keyword>
<keyword evidence="1 2" id="KW-0238">DNA-binding</keyword>
<dbReference type="RefSeq" id="WP_378253514.1">
    <property type="nucleotide sequence ID" value="NZ_JBHSJV010000001.1"/>
</dbReference>
<evidence type="ECO:0000313" key="6">
    <source>
        <dbReference type="Proteomes" id="UP001597459"/>
    </source>
</evidence>
<dbReference type="InterPro" id="IPR016032">
    <property type="entry name" value="Sig_transdc_resp-reg_C-effctor"/>
</dbReference>
<gene>
    <name evidence="5" type="ORF">ACFSTE_14395</name>
</gene>
<protein>
    <submittedName>
        <fullName evidence="5">Helix-turn-helix domain-containing protein</fullName>
    </submittedName>
</protein>
<evidence type="ECO:0000313" key="5">
    <source>
        <dbReference type="EMBL" id="MFD2592025.1"/>
    </source>
</evidence>
<evidence type="ECO:0000256" key="1">
    <source>
        <dbReference type="ARBA" id="ARBA00023125"/>
    </source>
</evidence>
<evidence type="ECO:0000256" key="3">
    <source>
        <dbReference type="SAM" id="Phobius"/>
    </source>
</evidence>
<comment type="caution">
    <text evidence="5">The sequence shown here is derived from an EMBL/GenBank/DDBJ whole genome shotgun (WGS) entry which is preliminary data.</text>
</comment>
<feature type="transmembrane region" description="Helical" evidence="3">
    <location>
        <begin position="136"/>
        <end position="156"/>
    </location>
</feature>
<dbReference type="Gene3D" id="1.10.10.10">
    <property type="entry name" value="Winged helix-like DNA-binding domain superfamily/Winged helix DNA-binding domain"/>
    <property type="match status" value="1"/>
</dbReference>
<dbReference type="EMBL" id="JBHULX010000030">
    <property type="protein sequence ID" value="MFD2592025.1"/>
    <property type="molecule type" value="Genomic_DNA"/>
</dbReference>